<accession>A0AA97F8G4</accession>
<proteinExistence type="predicted"/>
<dbReference type="GO" id="GO:0016787">
    <property type="term" value="F:hydrolase activity"/>
    <property type="evidence" value="ECO:0007669"/>
    <property type="project" value="UniProtKB-KW"/>
</dbReference>
<dbReference type="RefSeq" id="WP_317081931.1">
    <property type="nucleotide sequence ID" value="NZ_CP136594.1"/>
</dbReference>
<keyword evidence="1" id="KW-0378">Hydrolase</keyword>
<sequence>MSRPLLITDCDEVLLHMVVPFRQWVDEEHGVNFDLSGGDFSTALTDQKTGDVLKPEKIWALLGGFFDTEMHRQTPIDGAVEGLAAINEVADIVILTNLMDHRRDHRAEQLAKFGIDYPVYTNQGPKGGALKTILDEHQPGSALFIDDLPQHHDSVGEVAPHVWRLHMVGEPEVAPHIDCAETKGHAHVRIDLWSEAQHWIIDRLTSGADAPAIAKAA</sequence>
<dbReference type="Proteomes" id="UP001302429">
    <property type="component" value="Chromosome"/>
</dbReference>
<dbReference type="SUPFAM" id="SSF56784">
    <property type="entry name" value="HAD-like"/>
    <property type="match status" value="1"/>
</dbReference>
<dbReference type="InterPro" id="IPR023214">
    <property type="entry name" value="HAD_sf"/>
</dbReference>
<gene>
    <name evidence="1" type="ORF">RB602_00425</name>
</gene>
<dbReference type="Gene3D" id="3.40.50.1000">
    <property type="entry name" value="HAD superfamily/HAD-like"/>
    <property type="match status" value="1"/>
</dbReference>
<dbReference type="KEGG" id="acoa:RB602_00425"/>
<reference evidence="1 2" key="1">
    <citation type="submission" date="2023-10" db="EMBL/GenBank/DDBJ databases">
        <title>Complete genome sequence of a Sphingomonadaceae bacterium.</title>
        <authorList>
            <person name="Yan C."/>
        </authorList>
    </citation>
    <scope>NUCLEOTIDE SEQUENCE [LARGE SCALE GENOMIC DNA]</scope>
    <source>
        <strain evidence="1 2">SCSIO 66989</strain>
    </source>
</reference>
<dbReference type="AlphaFoldDB" id="A0AA97F8G4"/>
<evidence type="ECO:0000313" key="1">
    <source>
        <dbReference type="EMBL" id="WOE75218.1"/>
    </source>
</evidence>
<protein>
    <submittedName>
        <fullName evidence="1">HAD family hydrolase</fullName>
    </submittedName>
</protein>
<dbReference type="InterPro" id="IPR036412">
    <property type="entry name" value="HAD-like_sf"/>
</dbReference>
<name>A0AA97F8G4_9SPHN</name>
<organism evidence="1 2">
    <name type="scientific">Alterisphingorhabdus coralli</name>
    <dbReference type="NCBI Taxonomy" id="3071408"/>
    <lineage>
        <taxon>Bacteria</taxon>
        <taxon>Pseudomonadati</taxon>
        <taxon>Pseudomonadota</taxon>
        <taxon>Alphaproteobacteria</taxon>
        <taxon>Sphingomonadales</taxon>
        <taxon>Sphingomonadaceae</taxon>
        <taxon>Alterisphingorhabdus (ex Yan et al. 2024)</taxon>
    </lineage>
</organism>
<dbReference type="EMBL" id="CP136594">
    <property type="protein sequence ID" value="WOE75218.1"/>
    <property type="molecule type" value="Genomic_DNA"/>
</dbReference>
<keyword evidence="2" id="KW-1185">Reference proteome</keyword>
<evidence type="ECO:0000313" key="2">
    <source>
        <dbReference type="Proteomes" id="UP001302429"/>
    </source>
</evidence>